<sequence length="1349" mass="150762">MTDATEPRQYKVVHQRVSVDVDLYHRALYGFTELSVVLTRPGIKQIRLNSRQCMINDVQIENKSCSYYIEESASDIELPKSSDITQHHMYAKKLEPLTSPKHQPPAGELVIEIPGSVESTSKQSAAAVAAAAEALGDKNSQARTITVKVEFSLVEPTTGFNFVGGKNSNIRKQFWHAYTTNSPIGLATSSWVPCMDGVWELCTWQFEISMARTVGDIGRIKSSKDDEDSNESKEDASNEDEMNETDLVLVSAEIAPTEIAHPHDSCKKVVSFEILSPMGAQHIGFALGPFVQIPLPDFKEDEVRDMDDLEEDTSVPISIYGFPDRTVEVQNTCIFVNKVVEYYSREFGSYPFPSLSFCFVSDATTQFSNSVGLCICDDKLLYPPDVIEPMFSAPKQFSVAIASQWIGISILPKRWEDLWLVLGIAGYMGLCFLKKLIGNNEYRFAIKKLSEEICNRDIGMPPLASPNLIFPLTDHELSFLQLKAPVVLFILDRRMTKTDKSLGLSRAIPKILLQGMSGDLSNSSLSTAHFIKVCERVGHNKLDVFFNQWVFGSGYPIFRVTQRFNKKRMFIEMGIRQVQTTEIAALPLNDEHFIQDSQHNIHRDPQSTIQPLFTGPMTIRIHEADGTPYEHVVDLKEPFTKLDIQYNTKYKRLKRSKKQKEHVDVLNIDTADDADLDGILLHCLGDVLQSDQQMEEWKLEDWTKEEEEKMMNEAFEWIRVDTDFEWICLLYINQPDYMFASQLQQDRDVVAQHDAVRYFGSLKPSRLYSSILVKTLMDKRYYYGIRVEAAHQLAKCGIEDLNFIGKFHLVKAFQTLFCFENSTIPAANNFSDFPTYFIQKAIPMALSQIRDNFGKCPVEVCNFLLDLLRYNDNSSNPFSDSFYVCNLITAIVNALSNNNFEPSLEEGDFETDSFVAKAIDEIERCLRMDGWLPSVHNMITTTAIQQKERLWVRGYLPVKFDELIQYTKPGNYSEVRISAFQSLLNLGGIYNKAVVHYLFSTITFDNFEFVKAGLVNALNNTLGRLALRGDYKPRLKARNTGRSGQQQGAMGSFLVVEDSSVTKDVRHDLQARSTVKGALELLKRQMDRNSVLKYELWGAINSKRVSLYDKRRLLDISSAVFPKKDSYIVDLKTPKLMRLRAIRGQRFNIVIKREFAFNKRNGTTNANSGPADGGPRPLPKISFVAKKATSPTKNGGHGVKSEIPSTTTLKKQKSHKIKLPAGVATATGSAAAASAVQPAVPKIKLSTHTSGVASGAGVTKRKKSGSSDSLPAAVKSNPELLTKSVVVETSTISTGGSSTAGLAVDKSRTGDFASTSGAASSTAPNESSSTDTNPSQPALPKVKLKLRLN</sequence>
<feature type="compositionally biased region" description="Basic and acidic residues" evidence="9">
    <location>
        <begin position="220"/>
        <end position="236"/>
    </location>
</feature>
<feature type="region of interest" description="Disordered" evidence="9">
    <location>
        <begin position="1160"/>
        <end position="1214"/>
    </location>
</feature>
<keyword evidence="13" id="KW-1185">Reference proteome</keyword>
<dbReference type="FunFam" id="1.10.390.10:FF:000011">
    <property type="entry name" value="Transcription initiation factor TFIID subunit"/>
    <property type="match status" value="1"/>
</dbReference>
<evidence type="ECO:0000256" key="2">
    <source>
        <dbReference type="ARBA" id="ARBA00010937"/>
    </source>
</evidence>
<dbReference type="GO" id="GO:0000976">
    <property type="term" value="F:transcription cis-regulatory region binding"/>
    <property type="evidence" value="ECO:0007669"/>
    <property type="project" value="TreeGrafter"/>
</dbReference>
<dbReference type="Proteomes" id="UP000242525">
    <property type="component" value="Unassembled WGS sequence"/>
</dbReference>
<dbReference type="EMBL" id="CCBN010000017">
    <property type="protein sequence ID" value="CDO56845.1"/>
    <property type="molecule type" value="Genomic_DNA"/>
</dbReference>
<dbReference type="SUPFAM" id="SSF55486">
    <property type="entry name" value="Metalloproteases ('zincins'), catalytic domain"/>
    <property type="match status" value="1"/>
</dbReference>
<evidence type="ECO:0000256" key="1">
    <source>
        <dbReference type="ARBA" id="ARBA00004123"/>
    </source>
</evidence>
<dbReference type="Pfam" id="PF25316">
    <property type="entry name" value="TAF2_3rd"/>
    <property type="match status" value="1"/>
</dbReference>
<feature type="domain" description="Transcription initiation factor TFIID subunit 2 Ig-like" evidence="10">
    <location>
        <begin position="553"/>
        <end position="735"/>
    </location>
</feature>
<dbReference type="CDD" id="cd09839">
    <property type="entry name" value="M1_like_TAF2"/>
    <property type="match status" value="1"/>
</dbReference>
<feature type="compositionally biased region" description="Polar residues" evidence="9">
    <location>
        <begin position="1324"/>
        <end position="1336"/>
    </location>
</feature>
<evidence type="ECO:0000256" key="4">
    <source>
        <dbReference type="ARBA" id="ARBA00023015"/>
    </source>
</evidence>
<dbReference type="GO" id="GO:0003682">
    <property type="term" value="F:chromatin binding"/>
    <property type="evidence" value="ECO:0007669"/>
    <property type="project" value="TreeGrafter"/>
</dbReference>
<dbReference type="InterPro" id="IPR037813">
    <property type="entry name" value="TAF2"/>
</dbReference>
<dbReference type="InterPro" id="IPR057991">
    <property type="entry name" value="TPR_TAF2_C"/>
</dbReference>
<gene>
    <name evidence="12" type="ORF">BN980_GECA17s00945g</name>
</gene>
<dbReference type="InterPro" id="IPR042097">
    <property type="entry name" value="Aminopeptidase_N-like_N_sf"/>
</dbReference>
<dbReference type="GO" id="GO:0016251">
    <property type="term" value="F:RNA polymerase II general transcription initiation factor activity"/>
    <property type="evidence" value="ECO:0007669"/>
    <property type="project" value="TreeGrafter"/>
</dbReference>
<evidence type="ECO:0000313" key="12">
    <source>
        <dbReference type="EMBL" id="CDO56845.1"/>
    </source>
</evidence>
<evidence type="ECO:0000256" key="8">
    <source>
        <dbReference type="ARBA" id="ARBA00076306"/>
    </source>
</evidence>
<feature type="compositionally biased region" description="Low complexity" evidence="9">
    <location>
        <begin position="1292"/>
        <end position="1301"/>
    </location>
</feature>
<dbReference type="Gene3D" id="2.60.40.1730">
    <property type="entry name" value="tricorn interacting facor f3 domain"/>
    <property type="match status" value="1"/>
</dbReference>
<comment type="subcellular location">
    <subcellularLocation>
        <location evidence="1">Nucleus</location>
    </subcellularLocation>
</comment>
<dbReference type="InterPro" id="IPR027268">
    <property type="entry name" value="Peptidase_M4/M1_CTD_sf"/>
</dbReference>
<dbReference type="PANTHER" id="PTHR15137">
    <property type="entry name" value="TRANSCRIPTION INITIATION FACTOR TFIID"/>
    <property type="match status" value="1"/>
</dbReference>
<dbReference type="Gene3D" id="1.10.390.10">
    <property type="entry name" value="Neutral Protease Domain 2"/>
    <property type="match status" value="1"/>
</dbReference>
<dbReference type="InterPro" id="IPR016024">
    <property type="entry name" value="ARM-type_fold"/>
</dbReference>
<feature type="region of interest" description="Disordered" evidence="9">
    <location>
        <begin position="220"/>
        <end position="243"/>
    </location>
</feature>
<comment type="similarity">
    <text evidence="2">Belongs to the TAF2 family.</text>
</comment>
<name>A0A0J9XIQ1_GEOCN</name>
<dbReference type="GO" id="GO:0005669">
    <property type="term" value="C:transcription factor TFIID complex"/>
    <property type="evidence" value="ECO:0007669"/>
    <property type="project" value="InterPro"/>
</dbReference>
<keyword evidence="6" id="KW-0539">Nucleus</keyword>
<evidence type="ECO:0000259" key="11">
    <source>
        <dbReference type="Pfam" id="PF25577"/>
    </source>
</evidence>
<evidence type="ECO:0000313" key="13">
    <source>
        <dbReference type="Proteomes" id="UP000242525"/>
    </source>
</evidence>
<evidence type="ECO:0000256" key="7">
    <source>
        <dbReference type="ARBA" id="ARBA00025346"/>
    </source>
</evidence>
<proteinExistence type="inferred from homology"/>
<dbReference type="OrthoDB" id="308861at2759"/>
<feature type="region of interest" description="Disordered" evidence="9">
    <location>
        <begin position="1248"/>
        <end position="1273"/>
    </location>
</feature>
<dbReference type="PANTHER" id="PTHR15137:SF9">
    <property type="entry name" value="TRANSCRIPTION INITIATION FACTOR TFIID SUBUNIT 2"/>
    <property type="match status" value="1"/>
</dbReference>
<dbReference type="InterPro" id="IPR057345">
    <property type="entry name" value="Ig-like_TAF2"/>
</dbReference>
<dbReference type="Pfam" id="PF25577">
    <property type="entry name" value="TPR_TAF2_C"/>
    <property type="match status" value="1"/>
</dbReference>
<evidence type="ECO:0000259" key="10">
    <source>
        <dbReference type="Pfam" id="PF25316"/>
    </source>
</evidence>
<evidence type="ECO:0000256" key="6">
    <source>
        <dbReference type="ARBA" id="ARBA00023242"/>
    </source>
</evidence>
<dbReference type="GO" id="GO:0006367">
    <property type="term" value="P:transcription initiation at RNA polymerase II promoter"/>
    <property type="evidence" value="ECO:0007669"/>
    <property type="project" value="TreeGrafter"/>
</dbReference>
<dbReference type="SUPFAM" id="SSF48371">
    <property type="entry name" value="ARM repeat"/>
    <property type="match status" value="1"/>
</dbReference>
<feature type="domain" description="Transcription initiation factor TFIID subunit 2 TPR repeats" evidence="11">
    <location>
        <begin position="736"/>
        <end position="1020"/>
    </location>
</feature>
<evidence type="ECO:0000256" key="9">
    <source>
        <dbReference type="SAM" id="MobiDB-lite"/>
    </source>
</evidence>
<organism evidence="12 13">
    <name type="scientific">Geotrichum candidum</name>
    <name type="common">Oospora lactis</name>
    <name type="synonym">Dipodascus geotrichum</name>
    <dbReference type="NCBI Taxonomy" id="1173061"/>
    <lineage>
        <taxon>Eukaryota</taxon>
        <taxon>Fungi</taxon>
        <taxon>Dikarya</taxon>
        <taxon>Ascomycota</taxon>
        <taxon>Saccharomycotina</taxon>
        <taxon>Dipodascomycetes</taxon>
        <taxon>Dipodascales</taxon>
        <taxon>Dipodascaceae</taxon>
        <taxon>Geotrichum</taxon>
    </lineage>
</organism>
<feature type="compositionally biased region" description="Low complexity" evidence="9">
    <location>
        <begin position="1313"/>
        <end position="1323"/>
    </location>
</feature>
<evidence type="ECO:0000256" key="3">
    <source>
        <dbReference type="ARBA" id="ARBA00017363"/>
    </source>
</evidence>
<reference evidence="12" key="1">
    <citation type="submission" date="2014-03" db="EMBL/GenBank/DDBJ databases">
        <authorList>
            <person name="Casaregola S."/>
        </authorList>
    </citation>
    <scope>NUCLEOTIDE SEQUENCE [LARGE SCALE GENOMIC DNA]</scope>
    <source>
        <strain evidence="12">CLIB 918</strain>
    </source>
</reference>
<comment type="function">
    <text evidence="7">Functions as a component of the DNA-binding general transcription factor complex TFIID. Binding of TFIID to a promoter (with or without TATA element) is the initial step in pre-initiation complex (PIC) formation. TFIID plays a key role in the regulation of gene expression by RNA polymerase II through different activities such as transcription activator interaction, core promoter recognition and selectivity, TFIIA and TFIIB interaction, chromatin modification (histone acetylation by TAF1), facilitation of DNA opening and initiation of transcription.</text>
</comment>
<comment type="caution">
    <text evidence="12">The sequence shown here is derived from an EMBL/GenBank/DDBJ whole genome shotgun (WGS) entry which is preliminary data.</text>
</comment>
<dbReference type="STRING" id="1173061.A0A0J9XIQ1"/>
<feature type="region of interest" description="Disordered" evidence="9">
    <location>
        <begin position="1292"/>
        <end position="1349"/>
    </location>
</feature>
<protein>
    <recommendedName>
        <fullName evidence="3">Transcription initiation factor TFIID subunit 2</fullName>
    </recommendedName>
    <alternativeName>
        <fullName evidence="8">TBP-associated factor 2</fullName>
    </alternativeName>
</protein>
<dbReference type="SUPFAM" id="SSF63737">
    <property type="entry name" value="Leukotriene A4 hydrolase N-terminal domain"/>
    <property type="match status" value="1"/>
</dbReference>
<evidence type="ECO:0000256" key="5">
    <source>
        <dbReference type="ARBA" id="ARBA00023163"/>
    </source>
</evidence>
<accession>A0A0J9XIQ1</accession>
<keyword evidence="4" id="KW-0805">Transcription regulation</keyword>
<keyword evidence="5" id="KW-0804">Transcription</keyword>